<proteinExistence type="predicted"/>
<evidence type="ECO:0000313" key="2">
    <source>
        <dbReference type="Proteomes" id="UP000634136"/>
    </source>
</evidence>
<reference evidence="1" key="1">
    <citation type="submission" date="2020-09" db="EMBL/GenBank/DDBJ databases">
        <title>Genome-Enabled Discovery of Anthraquinone Biosynthesis in Senna tora.</title>
        <authorList>
            <person name="Kang S.-H."/>
            <person name="Pandey R.P."/>
            <person name="Lee C.-M."/>
            <person name="Sim J.-S."/>
            <person name="Jeong J.-T."/>
            <person name="Choi B.-S."/>
            <person name="Jung M."/>
            <person name="Ginzburg D."/>
            <person name="Zhao K."/>
            <person name="Won S.Y."/>
            <person name="Oh T.-J."/>
            <person name="Yu Y."/>
            <person name="Kim N.-H."/>
            <person name="Lee O.R."/>
            <person name="Lee T.-H."/>
            <person name="Bashyal P."/>
            <person name="Kim T.-S."/>
            <person name="Lee W.-H."/>
            <person name="Kawkins C."/>
            <person name="Kim C.-K."/>
            <person name="Kim J.S."/>
            <person name="Ahn B.O."/>
            <person name="Rhee S.Y."/>
            <person name="Sohng J.K."/>
        </authorList>
    </citation>
    <scope>NUCLEOTIDE SEQUENCE</scope>
    <source>
        <tissue evidence="1">Leaf</tissue>
    </source>
</reference>
<organism evidence="1 2">
    <name type="scientific">Senna tora</name>
    <dbReference type="NCBI Taxonomy" id="362788"/>
    <lineage>
        <taxon>Eukaryota</taxon>
        <taxon>Viridiplantae</taxon>
        <taxon>Streptophyta</taxon>
        <taxon>Embryophyta</taxon>
        <taxon>Tracheophyta</taxon>
        <taxon>Spermatophyta</taxon>
        <taxon>Magnoliopsida</taxon>
        <taxon>eudicotyledons</taxon>
        <taxon>Gunneridae</taxon>
        <taxon>Pentapetalae</taxon>
        <taxon>rosids</taxon>
        <taxon>fabids</taxon>
        <taxon>Fabales</taxon>
        <taxon>Fabaceae</taxon>
        <taxon>Caesalpinioideae</taxon>
        <taxon>Cassia clade</taxon>
        <taxon>Senna</taxon>
    </lineage>
</organism>
<name>A0A834XBQ1_9FABA</name>
<evidence type="ECO:0000313" key="1">
    <source>
        <dbReference type="EMBL" id="KAF7841782.1"/>
    </source>
</evidence>
<gene>
    <name evidence="1" type="ORF">G2W53_004080</name>
</gene>
<keyword evidence="2" id="KW-1185">Reference proteome</keyword>
<sequence length="106" mass="11588">MVIEEGVKRVVTKDWVLNPPPSLASILAFDVTRSGSNIGDRSSNSCFSTGFEQPQSIAAMCQCEPQPPSPRSENNRETELPPVEAVAGVVVVRAVKLFFFKHENDV</sequence>
<dbReference type="AlphaFoldDB" id="A0A834XBQ1"/>
<protein>
    <submittedName>
        <fullName evidence="1">Uncharacterized protein</fullName>
    </submittedName>
</protein>
<dbReference type="Proteomes" id="UP000634136">
    <property type="component" value="Unassembled WGS sequence"/>
</dbReference>
<accession>A0A834XBQ1</accession>
<dbReference type="EMBL" id="JAAIUW010000002">
    <property type="protein sequence ID" value="KAF7841782.1"/>
    <property type="molecule type" value="Genomic_DNA"/>
</dbReference>
<comment type="caution">
    <text evidence="1">The sequence shown here is derived from an EMBL/GenBank/DDBJ whole genome shotgun (WGS) entry which is preliminary data.</text>
</comment>